<gene>
    <name evidence="1" type="primary">bshB1</name>
    <name evidence="1" type="ORF">HOP12_16355</name>
</gene>
<dbReference type="Proteomes" id="UP000580839">
    <property type="component" value="Unassembled WGS sequence"/>
</dbReference>
<dbReference type="GO" id="GO:0071793">
    <property type="term" value="P:bacillithiol biosynthetic process"/>
    <property type="evidence" value="ECO:0007669"/>
    <property type="project" value="InterPro"/>
</dbReference>
<sequence>MSELDALFFGAHPDDVEIAGGGYAAQLAARGFGVGIVDLTRGERGSRGDVETRAAEAREAAQVLGVGTRVTLGLPDLGLDASDPAQLRAVVECLRQYRPRLVVAPEHSDPHPDHVEGSHLVTRACYVAGLARADGSGERHRPRRLLYALHRSTRLPHLVIDVSDTFERRVDALRAHRSQLSGGSGPQTYLTHPEFIAELESRARVFGASIGARFGEGYRMRGPVPLDSGETLLGRVEASR</sequence>
<dbReference type="AlphaFoldDB" id="A0A849SSR0"/>
<dbReference type="GO" id="GO:0016811">
    <property type="term" value="F:hydrolase activity, acting on carbon-nitrogen (but not peptide) bonds, in linear amides"/>
    <property type="evidence" value="ECO:0007669"/>
    <property type="project" value="TreeGrafter"/>
</dbReference>
<organism evidence="1 2">
    <name type="scientific">Eiseniibacteriota bacterium</name>
    <dbReference type="NCBI Taxonomy" id="2212470"/>
    <lineage>
        <taxon>Bacteria</taxon>
        <taxon>Candidatus Eiseniibacteriota</taxon>
    </lineage>
</organism>
<dbReference type="NCBIfam" id="TIGR04001">
    <property type="entry name" value="thiol_BshB1"/>
    <property type="match status" value="1"/>
</dbReference>
<name>A0A849SSR0_UNCEI</name>
<accession>A0A849SSR0</accession>
<dbReference type="EMBL" id="JABFRW010000214">
    <property type="protein sequence ID" value="NOT35714.1"/>
    <property type="molecule type" value="Genomic_DNA"/>
</dbReference>
<dbReference type="InterPro" id="IPR003737">
    <property type="entry name" value="GlcNAc_PI_deacetylase-related"/>
</dbReference>
<proteinExistence type="predicted"/>
<comment type="caution">
    <text evidence="1">The sequence shown here is derived from an EMBL/GenBank/DDBJ whole genome shotgun (WGS) entry which is preliminary data.</text>
</comment>
<dbReference type="GO" id="GO:0019213">
    <property type="term" value="F:deacetylase activity"/>
    <property type="evidence" value="ECO:0007669"/>
    <property type="project" value="InterPro"/>
</dbReference>
<dbReference type="Pfam" id="PF02585">
    <property type="entry name" value="PIG-L"/>
    <property type="match status" value="1"/>
</dbReference>
<dbReference type="Gene3D" id="3.40.50.10320">
    <property type="entry name" value="LmbE-like"/>
    <property type="match status" value="1"/>
</dbReference>
<protein>
    <submittedName>
        <fullName evidence="1">Bacillithiol biosynthesis deacetylase BshB1</fullName>
    </submittedName>
</protein>
<dbReference type="PANTHER" id="PTHR12993">
    <property type="entry name" value="N-ACETYLGLUCOSAMINYL-PHOSPHATIDYLINOSITOL DE-N-ACETYLASE-RELATED"/>
    <property type="match status" value="1"/>
</dbReference>
<evidence type="ECO:0000313" key="2">
    <source>
        <dbReference type="Proteomes" id="UP000580839"/>
    </source>
</evidence>
<dbReference type="InterPro" id="IPR024078">
    <property type="entry name" value="LmbE-like_dom_sf"/>
</dbReference>
<dbReference type="PANTHER" id="PTHR12993:SF30">
    <property type="entry name" value="N-ACETYL-ALPHA-D-GLUCOSAMINYL L-MALATE DEACETYLASE 1"/>
    <property type="match status" value="1"/>
</dbReference>
<dbReference type="InterPro" id="IPR023842">
    <property type="entry name" value="Bacillithiol_biosynth_BshB1"/>
</dbReference>
<dbReference type="SUPFAM" id="SSF102588">
    <property type="entry name" value="LmbE-like"/>
    <property type="match status" value="1"/>
</dbReference>
<evidence type="ECO:0000313" key="1">
    <source>
        <dbReference type="EMBL" id="NOT35714.1"/>
    </source>
</evidence>
<reference evidence="1 2" key="1">
    <citation type="submission" date="2020-04" db="EMBL/GenBank/DDBJ databases">
        <title>Metagenomic profiling of ammonia- and methane-oxidizing microorganisms in a Dutch drinking water treatment plant.</title>
        <authorList>
            <person name="Poghosyan L."/>
            <person name="Leucker S."/>
        </authorList>
    </citation>
    <scope>NUCLEOTIDE SEQUENCE [LARGE SCALE GENOMIC DNA]</scope>
    <source>
        <strain evidence="1">S-RSF-IL-03</strain>
    </source>
</reference>